<sequence length="94" mass="10551">MGFCTCKVLLILLCLGSLALLQHKVSGLSSIDHVLRRSEEHGRPREFKPRMLKDTAVQNLNTKEKAGPPPSSSDPYQSSKRRVRRGSDPIHNRC</sequence>
<accession>A0AAV7ERT2</accession>
<dbReference type="AlphaFoldDB" id="A0AAV7ERT2"/>
<dbReference type="Proteomes" id="UP000825729">
    <property type="component" value="Unassembled WGS sequence"/>
</dbReference>
<feature type="compositionally biased region" description="Basic and acidic residues" evidence="1">
    <location>
        <begin position="85"/>
        <end position="94"/>
    </location>
</feature>
<dbReference type="PANTHER" id="PTHR36726">
    <property type="entry name" value="CLAVATA3/ESR (CLE)-RELATED PROTEIN 45"/>
    <property type="match status" value="1"/>
</dbReference>
<protein>
    <recommendedName>
        <fullName evidence="5">CLAVATA3/ESR (CLE)-related protein 45</fullName>
    </recommendedName>
</protein>
<evidence type="ECO:0000313" key="3">
    <source>
        <dbReference type="EMBL" id="KAG9451294.1"/>
    </source>
</evidence>
<dbReference type="EMBL" id="JAINDJ010000004">
    <property type="protein sequence ID" value="KAG9451294.1"/>
    <property type="molecule type" value="Genomic_DNA"/>
</dbReference>
<proteinExistence type="predicted"/>
<evidence type="ECO:0000256" key="2">
    <source>
        <dbReference type="SAM" id="SignalP"/>
    </source>
</evidence>
<comment type="caution">
    <text evidence="3">The sequence shown here is derived from an EMBL/GenBank/DDBJ whole genome shotgun (WGS) entry which is preliminary data.</text>
</comment>
<reference evidence="3 4" key="1">
    <citation type="submission" date="2021-07" db="EMBL/GenBank/DDBJ databases">
        <title>The Aristolochia fimbriata genome: insights into angiosperm evolution, floral development and chemical biosynthesis.</title>
        <authorList>
            <person name="Jiao Y."/>
        </authorList>
    </citation>
    <scope>NUCLEOTIDE SEQUENCE [LARGE SCALE GENOMIC DNA]</scope>
    <source>
        <strain evidence="3">IBCAS-2021</strain>
        <tissue evidence="3">Leaf</tissue>
    </source>
</reference>
<gene>
    <name evidence="3" type="ORF">H6P81_011259</name>
</gene>
<feature type="chain" id="PRO_5043473677" description="CLAVATA3/ESR (CLE)-related protein 45" evidence="2">
    <location>
        <begin position="28"/>
        <end position="94"/>
    </location>
</feature>
<feature type="compositionally biased region" description="Basic and acidic residues" evidence="1">
    <location>
        <begin position="37"/>
        <end position="53"/>
    </location>
</feature>
<feature type="region of interest" description="Disordered" evidence="1">
    <location>
        <begin position="37"/>
        <end position="94"/>
    </location>
</feature>
<name>A0AAV7ERT2_ARIFI</name>
<dbReference type="InterPro" id="IPR038821">
    <property type="entry name" value="CLE45-like"/>
</dbReference>
<evidence type="ECO:0000256" key="1">
    <source>
        <dbReference type="SAM" id="MobiDB-lite"/>
    </source>
</evidence>
<feature type="signal peptide" evidence="2">
    <location>
        <begin position="1"/>
        <end position="27"/>
    </location>
</feature>
<evidence type="ECO:0000313" key="4">
    <source>
        <dbReference type="Proteomes" id="UP000825729"/>
    </source>
</evidence>
<dbReference type="PANTHER" id="PTHR36726:SF4">
    <property type="entry name" value="CLAVATA3_ESR (CLE)-RELATED PROTEIN 45"/>
    <property type="match status" value="1"/>
</dbReference>
<evidence type="ECO:0008006" key="5">
    <source>
        <dbReference type="Google" id="ProtNLM"/>
    </source>
</evidence>
<keyword evidence="2" id="KW-0732">Signal</keyword>
<keyword evidence="4" id="KW-1185">Reference proteome</keyword>
<organism evidence="3 4">
    <name type="scientific">Aristolochia fimbriata</name>
    <name type="common">White veined hardy Dutchman's pipe vine</name>
    <dbReference type="NCBI Taxonomy" id="158543"/>
    <lineage>
        <taxon>Eukaryota</taxon>
        <taxon>Viridiplantae</taxon>
        <taxon>Streptophyta</taxon>
        <taxon>Embryophyta</taxon>
        <taxon>Tracheophyta</taxon>
        <taxon>Spermatophyta</taxon>
        <taxon>Magnoliopsida</taxon>
        <taxon>Magnoliidae</taxon>
        <taxon>Piperales</taxon>
        <taxon>Aristolochiaceae</taxon>
        <taxon>Aristolochia</taxon>
    </lineage>
</organism>